<comment type="pathway">
    <text evidence="2 10">Protein modification; protein glycosylation.</text>
</comment>
<evidence type="ECO:0000256" key="5">
    <source>
        <dbReference type="ARBA" id="ARBA00022679"/>
    </source>
</evidence>
<evidence type="ECO:0000256" key="8">
    <source>
        <dbReference type="ARBA" id="ARBA00022989"/>
    </source>
</evidence>
<dbReference type="STRING" id="1198029.A0A1U7LV06"/>
<dbReference type="EC" id="2.4.1.-" evidence="10"/>
<keyword evidence="12" id="KW-1185">Reference proteome</keyword>
<evidence type="ECO:0000256" key="1">
    <source>
        <dbReference type="ARBA" id="ARBA00004477"/>
    </source>
</evidence>
<keyword evidence="9 10" id="KW-0472">Membrane</keyword>
<keyword evidence="6 10" id="KW-0812">Transmembrane</keyword>
<evidence type="ECO:0000313" key="12">
    <source>
        <dbReference type="Proteomes" id="UP000186594"/>
    </source>
</evidence>
<evidence type="ECO:0000256" key="9">
    <source>
        <dbReference type="ARBA" id="ARBA00023136"/>
    </source>
</evidence>
<dbReference type="Pfam" id="PF03155">
    <property type="entry name" value="Alg6_Alg8"/>
    <property type="match status" value="1"/>
</dbReference>
<organism evidence="11 12">
    <name type="scientific">Neolecta irregularis (strain DAH-3)</name>
    <dbReference type="NCBI Taxonomy" id="1198029"/>
    <lineage>
        <taxon>Eukaryota</taxon>
        <taxon>Fungi</taxon>
        <taxon>Dikarya</taxon>
        <taxon>Ascomycota</taxon>
        <taxon>Taphrinomycotina</taxon>
        <taxon>Neolectales</taxon>
        <taxon>Neolectaceae</taxon>
        <taxon>Neolecta</taxon>
    </lineage>
</organism>
<keyword evidence="8 10" id="KW-1133">Transmembrane helix</keyword>
<evidence type="ECO:0000256" key="10">
    <source>
        <dbReference type="RuleBase" id="RU363110"/>
    </source>
</evidence>
<dbReference type="PANTHER" id="PTHR12413:SF1">
    <property type="entry name" value="DOLICHYL PYROPHOSPHATE MAN9GLCNAC2 ALPHA-1,3-GLUCOSYLTRANSFERASE"/>
    <property type="match status" value="1"/>
</dbReference>
<dbReference type="OrthoDB" id="5589195at2759"/>
<keyword evidence="7 10" id="KW-0256">Endoplasmic reticulum</keyword>
<comment type="subcellular location">
    <subcellularLocation>
        <location evidence="1 10">Endoplasmic reticulum membrane</location>
        <topology evidence="1 10">Multi-pass membrane protein</topology>
    </subcellularLocation>
</comment>
<evidence type="ECO:0000256" key="6">
    <source>
        <dbReference type="ARBA" id="ARBA00022692"/>
    </source>
</evidence>
<dbReference type="PANTHER" id="PTHR12413">
    <property type="entry name" value="DOLICHYL GLYCOSYLTRANSFERASE"/>
    <property type="match status" value="1"/>
</dbReference>
<protein>
    <recommendedName>
        <fullName evidence="10">Alpha-1,3-glucosyltransferase</fullName>
        <ecNumber evidence="10">2.4.1.-</ecNumber>
    </recommendedName>
</protein>
<dbReference type="UniPathway" id="UPA00378"/>
<dbReference type="GO" id="GO:0005789">
    <property type="term" value="C:endoplasmic reticulum membrane"/>
    <property type="evidence" value="ECO:0007669"/>
    <property type="project" value="UniProtKB-SubCell"/>
</dbReference>
<gene>
    <name evidence="11" type="ORF">NEOLI_001919</name>
</gene>
<evidence type="ECO:0000256" key="7">
    <source>
        <dbReference type="ARBA" id="ARBA00022824"/>
    </source>
</evidence>
<comment type="caution">
    <text evidence="10">Lacks conserved residue(s) required for the propagation of feature annotation.</text>
</comment>
<evidence type="ECO:0000313" key="11">
    <source>
        <dbReference type="EMBL" id="OLL26515.1"/>
    </source>
</evidence>
<sequence>MSTFTPRKRQKLYETNKNEDSNPPLVHFLALLKPAYIKWMTLPVILLTVHTQVLSEEKKEVKLIAGMGTPPDFGDFEAQRHWMEVTIHLPLKEWYHYDDDWWRLDYPPLTAYISWICGAIGNLINSKWFELDVSRGIESEALKVFMRATVVVCELVFYVPAVIGFVKRWTRVKGFDRGAQVFRMAYFYSRAGIFHHHYSASTSVDNC</sequence>
<keyword evidence="4 10" id="KW-0328">Glycosyltransferase</keyword>
<evidence type="ECO:0000256" key="4">
    <source>
        <dbReference type="ARBA" id="ARBA00022676"/>
    </source>
</evidence>
<dbReference type="GO" id="GO:0042281">
    <property type="term" value="F:dolichyl pyrophosphate Man9GlcNAc2 alpha-1,3-glucosyltransferase activity"/>
    <property type="evidence" value="ECO:0007669"/>
    <property type="project" value="TreeGrafter"/>
</dbReference>
<feature type="transmembrane region" description="Helical" evidence="10">
    <location>
        <begin position="106"/>
        <end position="124"/>
    </location>
</feature>
<dbReference type="Proteomes" id="UP000186594">
    <property type="component" value="Unassembled WGS sequence"/>
</dbReference>
<dbReference type="AlphaFoldDB" id="A0A1U7LV06"/>
<dbReference type="InterPro" id="IPR004856">
    <property type="entry name" value="Glyco_trans_ALG6/ALG8"/>
</dbReference>
<reference evidence="11 12" key="1">
    <citation type="submission" date="2016-04" db="EMBL/GenBank/DDBJ databases">
        <title>Evolutionary innovation and constraint leading to complex multicellularity in the Ascomycota.</title>
        <authorList>
            <person name="Cisse O."/>
            <person name="Nguyen A."/>
            <person name="Hewitt D.A."/>
            <person name="Jedd G."/>
            <person name="Stajich J.E."/>
        </authorList>
    </citation>
    <scope>NUCLEOTIDE SEQUENCE [LARGE SCALE GENOMIC DNA]</scope>
    <source>
        <strain evidence="11 12">DAH-3</strain>
    </source>
</reference>
<evidence type="ECO:0000256" key="3">
    <source>
        <dbReference type="ARBA" id="ARBA00008715"/>
    </source>
</evidence>
<comment type="similarity">
    <text evidence="3 10">Belongs to the ALG6/ALG8 glucosyltransferase family.</text>
</comment>
<proteinExistence type="inferred from homology"/>
<keyword evidence="5 10" id="KW-0808">Transferase</keyword>
<name>A0A1U7LV06_NEOID</name>
<comment type="caution">
    <text evidence="11">The sequence shown here is derived from an EMBL/GenBank/DDBJ whole genome shotgun (WGS) entry which is preliminary data.</text>
</comment>
<dbReference type="EMBL" id="LXFE01000172">
    <property type="protein sequence ID" value="OLL26515.1"/>
    <property type="molecule type" value="Genomic_DNA"/>
</dbReference>
<feature type="transmembrane region" description="Helical" evidence="10">
    <location>
        <begin position="144"/>
        <end position="166"/>
    </location>
</feature>
<accession>A0A1U7LV06</accession>
<evidence type="ECO:0000256" key="2">
    <source>
        <dbReference type="ARBA" id="ARBA00004922"/>
    </source>
</evidence>